<dbReference type="GO" id="GO:0140359">
    <property type="term" value="F:ABC-type transporter activity"/>
    <property type="evidence" value="ECO:0007669"/>
    <property type="project" value="InterPro"/>
</dbReference>
<keyword evidence="2" id="KW-0677">Repeat</keyword>
<evidence type="ECO:0000256" key="2">
    <source>
        <dbReference type="ARBA" id="ARBA00022737"/>
    </source>
</evidence>
<evidence type="ECO:0000256" key="1">
    <source>
        <dbReference type="ARBA" id="ARBA00022448"/>
    </source>
</evidence>
<dbReference type="RefSeq" id="XP_035345888.1">
    <property type="nucleotide sequence ID" value="XM_035489995.1"/>
</dbReference>
<dbReference type="InterPro" id="IPR026082">
    <property type="entry name" value="ABCA"/>
</dbReference>
<name>A0A7H8R263_TALRU</name>
<dbReference type="GO" id="GO:0016020">
    <property type="term" value="C:membrane"/>
    <property type="evidence" value="ECO:0007669"/>
    <property type="project" value="InterPro"/>
</dbReference>
<feature type="transmembrane region" description="Helical" evidence="3">
    <location>
        <begin position="279"/>
        <end position="301"/>
    </location>
</feature>
<dbReference type="Proteomes" id="UP000509510">
    <property type="component" value="Chromosome IV"/>
</dbReference>
<keyword evidence="3" id="KW-0472">Membrane</keyword>
<gene>
    <name evidence="4" type="ORF">TRUGW13939_06851</name>
</gene>
<keyword evidence="1" id="KW-0813">Transport</keyword>
<feature type="transmembrane region" description="Helical" evidence="3">
    <location>
        <begin position="230"/>
        <end position="254"/>
    </location>
</feature>
<protein>
    <submittedName>
        <fullName evidence="4">Uncharacterized protein</fullName>
    </submittedName>
</protein>
<dbReference type="AlphaFoldDB" id="A0A7H8R263"/>
<dbReference type="EMBL" id="CP055901">
    <property type="protein sequence ID" value="QKX59711.1"/>
    <property type="molecule type" value="Genomic_DNA"/>
</dbReference>
<accession>A0A7H8R263</accession>
<dbReference type="GO" id="GO:0005319">
    <property type="term" value="F:lipid transporter activity"/>
    <property type="evidence" value="ECO:0007669"/>
    <property type="project" value="TreeGrafter"/>
</dbReference>
<sequence length="416" mass="45592">MATPSNIQRISRQTLTLIHKNLLVAWKKPFSTIIRTLVVPIALTLIFCFLKHISPPSVNIGPAGFSNETIPILSLGEAAKTASYTRLAFVTNGIEDPALDHLIQGVISGPGMSVIDTQTVNNTADLFDVCSQTIQGAGKYFAAIIFTSFNETNVDYSIAISEDIATNYPTNYNNQQSLLSRYMLPVQWAVNSQLGNLSDDAKPSERMWSGFFNEDSSETTSYLDSAKQVFWLEIVQVFVAPLFICIFVGAAYHISTLVTSERQLAELMAAQRITSTPRILSTIISFIVMYSPGLIICSVLTTEILFSHASGGLFFILTVFCGCSVIIFSHFIASFFQKPSIAGMTCSILVVCLALITLATTLQEYPSPTQIRGLALLFPPPGLLSLGRHPGVKYPSPSLLTSKQMTHIRKPFPNHF</sequence>
<feature type="transmembrane region" description="Helical" evidence="3">
    <location>
        <begin position="341"/>
        <end position="362"/>
    </location>
</feature>
<dbReference type="PANTHER" id="PTHR19229:SF36">
    <property type="entry name" value="ATP-BINDING CASSETTE SUB-FAMILY A MEMBER 2"/>
    <property type="match status" value="1"/>
</dbReference>
<proteinExistence type="predicted"/>
<dbReference type="OrthoDB" id="8061355at2759"/>
<dbReference type="KEGG" id="trg:TRUGW13939_06851"/>
<dbReference type="PANTHER" id="PTHR19229">
    <property type="entry name" value="ATP-BINDING CASSETTE TRANSPORTER SUBFAMILY A ABCA"/>
    <property type="match status" value="1"/>
</dbReference>
<keyword evidence="5" id="KW-1185">Reference proteome</keyword>
<evidence type="ECO:0000256" key="3">
    <source>
        <dbReference type="SAM" id="Phobius"/>
    </source>
</evidence>
<feature type="transmembrane region" description="Helical" evidence="3">
    <location>
        <begin position="313"/>
        <end position="335"/>
    </location>
</feature>
<keyword evidence="3" id="KW-1133">Transmembrane helix</keyword>
<organism evidence="4 5">
    <name type="scientific">Talaromyces rugulosus</name>
    <name type="common">Penicillium rugulosum</name>
    <dbReference type="NCBI Taxonomy" id="121627"/>
    <lineage>
        <taxon>Eukaryota</taxon>
        <taxon>Fungi</taxon>
        <taxon>Dikarya</taxon>
        <taxon>Ascomycota</taxon>
        <taxon>Pezizomycotina</taxon>
        <taxon>Eurotiomycetes</taxon>
        <taxon>Eurotiomycetidae</taxon>
        <taxon>Eurotiales</taxon>
        <taxon>Trichocomaceae</taxon>
        <taxon>Talaromyces</taxon>
        <taxon>Talaromyces sect. Islandici</taxon>
    </lineage>
</organism>
<evidence type="ECO:0000313" key="4">
    <source>
        <dbReference type="EMBL" id="QKX59711.1"/>
    </source>
</evidence>
<reference evidence="5" key="1">
    <citation type="submission" date="2020-06" db="EMBL/GenBank/DDBJ databases">
        <title>A chromosome-scale genome assembly of Talaromyces rugulosus W13939.</title>
        <authorList>
            <person name="Wang B."/>
            <person name="Guo L."/>
            <person name="Ye K."/>
            <person name="Wang L."/>
        </authorList>
    </citation>
    <scope>NUCLEOTIDE SEQUENCE [LARGE SCALE GENOMIC DNA]</scope>
    <source>
        <strain evidence="5">W13939</strain>
    </source>
</reference>
<dbReference type="GeneID" id="55994344"/>
<keyword evidence="3" id="KW-0812">Transmembrane</keyword>
<evidence type="ECO:0000313" key="5">
    <source>
        <dbReference type="Proteomes" id="UP000509510"/>
    </source>
</evidence>